<keyword evidence="4" id="KW-0564">Palmitate</keyword>
<dbReference type="SUPFAM" id="SSF53850">
    <property type="entry name" value="Periplasmic binding protein-like II"/>
    <property type="match status" value="1"/>
</dbReference>
<dbReference type="EMBL" id="WHNZ01000026">
    <property type="protein sequence ID" value="NOV01025.1"/>
    <property type="molecule type" value="Genomic_DNA"/>
</dbReference>
<comment type="caution">
    <text evidence="7">The sequence shown here is derived from an EMBL/GenBank/DDBJ whole genome shotgun (WGS) entry which is preliminary data.</text>
</comment>
<dbReference type="PANTHER" id="PTHR43649">
    <property type="entry name" value="ARABINOSE-BINDING PROTEIN-RELATED"/>
    <property type="match status" value="1"/>
</dbReference>
<proteinExistence type="predicted"/>
<dbReference type="CDD" id="cd13585">
    <property type="entry name" value="PBP2_TMBP_like"/>
    <property type="match status" value="1"/>
</dbReference>
<dbReference type="InterPro" id="IPR006059">
    <property type="entry name" value="SBP"/>
</dbReference>
<name>A0ABX1ZPT9_9BACL</name>
<organism evidence="7 8">
    <name type="scientific">Paenibacillus planticolens</name>
    <dbReference type="NCBI Taxonomy" id="2654976"/>
    <lineage>
        <taxon>Bacteria</taxon>
        <taxon>Bacillati</taxon>
        <taxon>Bacillota</taxon>
        <taxon>Bacilli</taxon>
        <taxon>Bacillales</taxon>
        <taxon>Paenibacillaceae</taxon>
        <taxon>Paenibacillus</taxon>
    </lineage>
</organism>
<evidence type="ECO:0000256" key="5">
    <source>
        <dbReference type="ARBA" id="ARBA00023288"/>
    </source>
</evidence>
<sequence length="484" mass="53850">MDFELIHSSRLFSKGDLGYIKYKIKGDVHMYTKGLKMLLVVGSALSLTLSGCSSGGSSTTTETTAPKPTTAPTAQATNPAEKVKLTFWDENPGPNRTPFYEELIKRFQAKNPNIQVEYVGIPASGAKQKYDVSIAANDTPDVAGINMVWLSDFVAKGAVQELDPYFKDWSEKDKIAANIVEFDRGLSADKKLYYLPHTMFLDILWYRTDWVKDAGLKAPTTWGDFFTNIDKLTDIKNNRYGFSIRGGAGSINQLTSMIYAYSGISEYFTPDGKATVRDPKITEFLNKYVALYKKNTPVSDVTNSNKEMNATFDTGTSAMIQHNFGSYNDHVTNLGNDKFAGVIPPKADNGKRVVVPVANGLVMFKNSKHPQEAWKFLSFLMSADSQTYWNQNIGQMPTNTDSLNSDYVKTTQHIQQGAEVLADKDTIALKLPTHLPDYTKITTQQLEPDFQRVLTGKMTVADFVNGWATSMEKAKADYEAAMKK</sequence>
<evidence type="ECO:0000313" key="8">
    <source>
        <dbReference type="Proteomes" id="UP000618579"/>
    </source>
</evidence>
<keyword evidence="5" id="KW-0449">Lipoprotein</keyword>
<protein>
    <submittedName>
        <fullName evidence="7">Extracellular solute-binding protein</fullName>
    </submittedName>
</protein>
<evidence type="ECO:0000256" key="3">
    <source>
        <dbReference type="ARBA" id="ARBA00023136"/>
    </source>
</evidence>
<keyword evidence="1" id="KW-1003">Cell membrane</keyword>
<evidence type="ECO:0000256" key="2">
    <source>
        <dbReference type="ARBA" id="ARBA00022729"/>
    </source>
</evidence>
<keyword evidence="8" id="KW-1185">Reference proteome</keyword>
<dbReference type="Proteomes" id="UP000618579">
    <property type="component" value="Unassembled WGS sequence"/>
</dbReference>
<evidence type="ECO:0000256" key="1">
    <source>
        <dbReference type="ARBA" id="ARBA00022475"/>
    </source>
</evidence>
<dbReference type="PANTHER" id="PTHR43649:SF33">
    <property type="entry name" value="POLYGALACTURONAN_RHAMNOGALACTURONAN-BINDING PROTEIN YTCQ"/>
    <property type="match status" value="1"/>
</dbReference>
<dbReference type="Gene3D" id="3.40.190.10">
    <property type="entry name" value="Periplasmic binding protein-like II"/>
    <property type="match status" value="1"/>
</dbReference>
<reference evidence="7 8" key="1">
    <citation type="submission" date="2019-10" db="EMBL/GenBank/DDBJ databases">
        <title>Description of Paenibacillus pedi sp. nov.</title>
        <authorList>
            <person name="Carlier A."/>
            <person name="Qi S."/>
        </authorList>
    </citation>
    <scope>NUCLEOTIDE SEQUENCE [LARGE SCALE GENOMIC DNA]</scope>
    <source>
        <strain evidence="7 8">LMG 31457</strain>
    </source>
</reference>
<feature type="region of interest" description="Disordered" evidence="6">
    <location>
        <begin position="52"/>
        <end position="76"/>
    </location>
</feature>
<dbReference type="Pfam" id="PF01547">
    <property type="entry name" value="SBP_bac_1"/>
    <property type="match status" value="1"/>
</dbReference>
<gene>
    <name evidence="7" type="ORF">GC097_13480</name>
</gene>
<keyword evidence="3" id="KW-0472">Membrane</keyword>
<evidence type="ECO:0000313" key="7">
    <source>
        <dbReference type="EMBL" id="NOV01025.1"/>
    </source>
</evidence>
<keyword evidence="2" id="KW-0732">Signal</keyword>
<dbReference type="InterPro" id="IPR050490">
    <property type="entry name" value="Bact_solute-bd_prot1"/>
</dbReference>
<evidence type="ECO:0000256" key="6">
    <source>
        <dbReference type="SAM" id="MobiDB-lite"/>
    </source>
</evidence>
<evidence type="ECO:0000256" key="4">
    <source>
        <dbReference type="ARBA" id="ARBA00023139"/>
    </source>
</evidence>
<accession>A0ABX1ZPT9</accession>